<evidence type="ECO:0000313" key="2">
    <source>
        <dbReference type="Proteomes" id="UP000827445"/>
    </source>
</evidence>
<reference evidence="1 2" key="1">
    <citation type="journal article" date="2021" name="Microbiol. Resour. Announc.">
        <title>Genome Sequences of Bacteriophages cd2, cd3, and cd4, which Specifically Target Carnobacterium divergens.</title>
        <authorList>
            <person name="Zhang P."/>
            <person name="Britton A.P."/>
            <person name="Visser K.A."/>
            <person name="Welke C.A."/>
            <person name="Wassink H."/>
            <person name="Prins E."/>
            <person name="Yang X."/>
            <person name="Martin-Visscher L.A."/>
        </authorList>
    </citation>
    <scope>NUCLEOTIDE SEQUENCE [LARGE SCALE GENOMIC DNA]</scope>
    <source>
        <strain evidence="2">cd2</strain>
    </source>
</reference>
<organism evidence="1 2">
    <name type="scientific">Carnobacterium phage cd2</name>
    <dbReference type="NCBI Taxonomy" id="2849244"/>
    <lineage>
        <taxon>Viruses</taxon>
        <taxon>Duplodnaviria</taxon>
        <taxon>Heunggongvirae</taxon>
        <taxon>Uroviricota</taxon>
        <taxon>Caudoviricetes</taxon>
        <taxon>Carnodivirus</taxon>
        <taxon>Carnodivirus cd2-like</taxon>
    </lineage>
</organism>
<evidence type="ECO:0000313" key="1">
    <source>
        <dbReference type="EMBL" id="QXP45180.1"/>
    </source>
</evidence>
<protein>
    <submittedName>
        <fullName evidence="1">Uncharacterized protein</fullName>
    </submittedName>
</protein>
<keyword evidence="2" id="KW-1185">Reference proteome</keyword>
<dbReference type="EMBL" id="MZ398135">
    <property type="protein sequence ID" value="QXP45180.1"/>
    <property type="molecule type" value="Genomic_DNA"/>
</dbReference>
<proteinExistence type="predicted"/>
<accession>A0AAE7SW82</accession>
<gene>
    <name evidence="1" type="ORF">cd2_054</name>
</gene>
<dbReference type="Proteomes" id="UP000827445">
    <property type="component" value="Segment"/>
</dbReference>
<sequence>MIQIDETKNYKFSEIVRMLEDKELPEGTVLENSYFPDIYEVEETSYGFTLFEKIGIGSAPVLNTKLINFKWTIKLPKEGKYYLKAPSTFSKCNTWVNLNTQTHAYFLGRSREQLHGYRTRFTQSEIDAMPFDTNFFEKIKVEEV</sequence>
<name>A0AAE7SW82_9CAUD</name>